<feature type="region of interest" description="Disordered" evidence="1">
    <location>
        <begin position="1"/>
        <end position="40"/>
    </location>
</feature>
<keyword evidence="3" id="KW-1185">Reference proteome</keyword>
<proteinExistence type="predicted"/>
<accession>A0A0E0FY65</accession>
<reference evidence="2" key="2">
    <citation type="submission" date="2018-04" db="EMBL/GenBank/DDBJ databases">
        <title>OnivRS2 (Oryza nivara Reference Sequence Version 2).</title>
        <authorList>
            <person name="Zhang J."/>
            <person name="Kudrna D."/>
            <person name="Lee S."/>
            <person name="Talag J."/>
            <person name="Rajasekar S."/>
            <person name="Welchert J."/>
            <person name="Hsing Y.-I."/>
            <person name="Wing R.A."/>
        </authorList>
    </citation>
    <scope>NUCLEOTIDE SEQUENCE [LARGE SCALE GENOMIC DNA]</scope>
</reference>
<dbReference type="Gramene" id="ONIVA01G48390.1">
    <property type="protein sequence ID" value="ONIVA01G48390.1"/>
    <property type="gene ID" value="ONIVA01G48390"/>
</dbReference>
<feature type="compositionally biased region" description="Basic and acidic residues" evidence="1">
    <location>
        <begin position="22"/>
        <end position="31"/>
    </location>
</feature>
<evidence type="ECO:0000313" key="3">
    <source>
        <dbReference type="Proteomes" id="UP000006591"/>
    </source>
</evidence>
<dbReference type="Proteomes" id="UP000006591">
    <property type="component" value="Chromosome 1"/>
</dbReference>
<dbReference type="HOGENOM" id="CLU_2240919_0_0_1"/>
<name>A0A0E0FY65_ORYNI</name>
<evidence type="ECO:0000256" key="1">
    <source>
        <dbReference type="SAM" id="MobiDB-lite"/>
    </source>
</evidence>
<dbReference type="EnsemblPlants" id="ONIVA01G48390.1">
    <property type="protein sequence ID" value="ONIVA01G48390.1"/>
    <property type="gene ID" value="ONIVA01G48390"/>
</dbReference>
<evidence type="ECO:0000313" key="2">
    <source>
        <dbReference type="EnsemblPlants" id="ONIVA01G48390.1"/>
    </source>
</evidence>
<organism evidence="2">
    <name type="scientific">Oryza nivara</name>
    <name type="common">Indian wild rice</name>
    <name type="synonym">Oryza sativa f. spontanea</name>
    <dbReference type="NCBI Taxonomy" id="4536"/>
    <lineage>
        <taxon>Eukaryota</taxon>
        <taxon>Viridiplantae</taxon>
        <taxon>Streptophyta</taxon>
        <taxon>Embryophyta</taxon>
        <taxon>Tracheophyta</taxon>
        <taxon>Spermatophyta</taxon>
        <taxon>Magnoliopsida</taxon>
        <taxon>Liliopsida</taxon>
        <taxon>Poales</taxon>
        <taxon>Poaceae</taxon>
        <taxon>BOP clade</taxon>
        <taxon>Oryzoideae</taxon>
        <taxon>Oryzeae</taxon>
        <taxon>Oryzinae</taxon>
        <taxon>Oryza</taxon>
    </lineage>
</organism>
<protein>
    <submittedName>
        <fullName evidence="2">Uncharacterized protein</fullName>
    </submittedName>
</protein>
<dbReference type="AlphaFoldDB" id="A0A0E0FY65"/>
<sequence length="105" mass="11977">MGLGAVRCVGSGEGEEKDDEIEGSREGREGGRGGCEGIKSPDYQAWELGKLSQKRRFGSQGNEEKYTQRSILVFPRCHRRRQRQRRRRRPNGLRLALARAIFRCA</sequence>
<reference evidence="2" key="1">
    <citation type="submission" date="2015-04" db="UniProtKB">
        <authorList>
            <consortium name="EnsemblPlants"/>
        </authorList>
    </citation>
    <scope>IDENTIFICATION</scope>
    <source>
        <strain evidence="2">SL10</strain>
    </source>
</reference>